<dbReference type="OrthoDB" id="10518087at2759"/>
<dbReference type="Proteomes" id="UP000235786">
    <property type="component" value="Unassembled WGS sequence"/>
</dbReference>
<keyword evidence="2" id="KW-1185">Reference proteome</keyword>
<sequence length="179" mass="20112">MHSALKYCKLGRIIDKLMKFVVDPGYANDKGENLIHLAARTKDRSVLQTFFETHDCTSALGMITKSGCCALTYAVRKQLDRNVEFLVKKYAEADVCTIRLIVQNALQRKNDDVLGVMRKSQVFSGYLREEQSKQNPLIQGSIDCMGAMDECETTMPYRMTGESLLNVAGNEDVIMEDAN</sequence>
<dbReference type="Gene3D" id="1.25.40.20">
    <property type="entry name" value="Ankyrin repeat-containing domain"/>
    <property type="match status" value="1"/>
</dbReference>
<name>A0A2J6QT63_HYAVF</name>
<dbReference type="AlphaFoldDB" id="A0A2J6QT63"/>
<protein>
    <submittedName>
        <fullName evidence="1">Uncharacterized protein</fullName>
    </submittedName>
</protein>
<dbReference type="EMBL" id="KZ613974">
    <property type="protein sequence ID" value="PMD29439.1"/>
    <property type="molecule type" value="Genomic_DNA"/>
</dbReference>
<dbReference type="InterPro" id="IPR036770">
    <property type="entry name" value="Ankyrin_rpt-contain_sf"/>
</dbReference>
<dbReference type="SUPFAM" id="SSF48403">
    <property type="entry name" value="Ankyrin repeat"/>
    <property type="match status" value="1"/>
</dbReference>
<evidence type="ECO:0000313" key="2">
    <source>
        <dbReference type="Proteomes" id="UP000235786"/>
    </source>
</evidence>
<accession>A0A2J6QT63</accession>
<evidence type="ECO:0000313" key="1">
    <source>
        <dbReference type="EMBL" id="PMD29439.1"/>
    </source>
</evidence>
<gene>
    <name evidence="1" type="ORF">L207DRAFT_238569</name>
</gene>
<reference evidence="1 2" key="1">
    <citation type="submission" date="2016-04" db="EMBL/GenBank/DDBJ databases">
        <title>A degradative enzymes factory behind the ericoid mycorrhizal symbiosis.</title>
        <authorList>
            <consortium name="DOE Joint Genome Institute"/>
            <person name="Martino E."/>
            <person name="Morin E."/>
            <person name="Grelet G."/>
            <person name="Kuo A."/>
            <person name="Kohler A."/>
            <person name="Daghino S."/>
            <person name="Barry K."/>
            <person name="Choi C."/>
            <person name="Cichocki N."/>
            <person name="Clum A."/>
            <person name="Copeland A."/>
            <person name="Hainaut M."/>
            <person name="Haridas S."/>
            <person name="Labutti K."/>
            <person name="Lindquist E."/>
            <person name="Lipzen A."/>
            <person name="Khouja H.-R."/>
            <person name="Murat C."/>
            <person name="Ohm R."/>
            <person name="Olson A."/>
            <person name="Spatafora J."/>
            <person name="Veneault-Fourrey C."/>
            <person name="Henrissat B."/>
            <person name="Grigoriev I."/>
            <person name="Martin F."/>
            <person name="Perotto S."/>
        </authorList>
    </citation>
    <scope>NUCLEOTIDE SEQUENCE [LARGE SCALE GENOMIC DNA]</scope>
    <source>
        <strain evidence="1 2">F</strain>
    </source>
</reference>
<organism evidence="1 2">
    <name type="scientific">Hyaloscypha variabilis (strain UAMH 11265 / GT02V1 / F)</name>
    <name type="common">Meliniomyces variabilis</name>
    <dbReference type="NCBI Taxonomy" id="1149755"/>
    <lineage>
        <taxon>Eukaryota</taxon>
        <taxon>Fungi</taxon>
        <taxon>Dikarya</taxon>
        <taxon>Ascomycota</taxon>
        <taxon>Pezizomycotina</taxon>
        <taxon>Leotiomycetes</taxon>
        <taxon>Helotiales</taxon>
        <taxon>Hyaloscyphaceae</taxon>
        <taxon>Hyaloscypha</taxon>
        <taxon>Hyaloscypha variabilis</taxon>
    </lineage>
</organism>
<proteinExistence type="predicted"/>